<proteinExistence type="predicted"/>
<reference evidence="2 3" key="1">
    <citation type="journal article" date="2021" name="Sci. Rep.">
        <title>Chromosome anchoring in Senegalese sole (Solea senegalensis) reveals sex-associated markers and genome rearrangements in flatfish.</title>
        <authorList>
            <person name="Guerrero-Cozar I."/>
            <person name="Gomez-Garrido J."/>
            <person name="Berbel C."/>
            <person name="Martinez-Blanch J.F."/>
            <person name="Alioto T."/>
            <person name="Claros M.G."/>
            <person name="Gagnaire P.A."/>
            <person name="Manchado M."/>
        </authorList>
    </citation>
    <scope>NUCLEOTIDE SEQUENCE [LARGE SCALE GENOMIC DNA]</scope>
    <source>
        <strain evidence="2">Sse05_10M</strain>
    </source>
</reference>
<keyword evidence="3" id="KW-1185">Reference proteome</keyword>
<sequence length="200" mass="21692">MEIGHCEVGELSGATLFFKKAVKVYLFLAHICMFHAFGTGRSAFDIKMGCSQISHHWNPWNNGSHCRGCGAAGRINDNNLSLDMKNNNNKKSQDNCLFQKSIQCATPPAHRQHRNGESQNKNQDNKVTWSSAKRQGLSFIGTGVSGGSARAAAKVETTDILHNPMLQNLIVREKSFPASNSALAATQVFHGPEGTPGVLA</sequence>
<comment type="caution">
    <text evidence="2">The sequence shown here is derived from an EMBL/GenBank/DDBJ whole genome shotgun (WGS) entry which is preliminary data.</text>
</comment>
<evidence type="ECO:0000313" key="3">
    <source>
        <dbReference type="Proteomes" id="UP000693946"/>
    </source>
</evidence>
<name>A0AAV6T4F7_SOLSE</name>
<feature type="region of interest" description="Disordered" evidence="1">
    <location>
        <begin position="107"/>
        <end position="128"/>
    </location>
</feature>
<feature type="compositionally biased region" description="Polar residues" evidence="1">
    <location>
        <begin position="117"/>
        <end position="128"/>
    </location>
</feature>
<protein>
    <submittedName>
        <fullName evidence="2">Uncharacterized protein</fullName>
    </submittedName>
</protein>
<accession>A0AAV6T4F7</accession>
<evidence type="ECO:0000313" key="2">
    <source>
        <dbReference type="EMBL" id="KAG7524311.1"/>
    </source>
</evidence>
<dbReference type="Proteomes" id="UP000693946">
    <property type="component" value="Linkage Group LG1"/>
</dbReference>
<dbReference type="AlphaFoldDB" id="A0AAV6T4F7"/>
<organism evidence="2 3">
    <name type="scientific">Solea senegalensis</name>
    <name type="common">Senegalese sole</name>
    <dbReference type="NCBI Taxonomy" id="28829"/>
    <lineage>
        <taxon>Eukaryota</taxon>
        <taxon>Metazoa</taxon>
        <taxon>Chordata</taxon>
        <taxon>Craniata</taxon>
        <taxon>Vertebrata</taxon>
        <taxon>Euteleostomi</taxon>
        <taxon>Actinopterygii</taxon>
        <taxon>Neopterygii</taxon>
        <taxon>Teleostei</taxon>
        <taxon>Neoteleostei</taxon>
        <taxon>Acanthomorphata</taxon>
        <taxon>Carangaria</taxon>
        <taxon>Pleuronectiformes</taxon>
        <taxon>Pleuronectoidei</taxon>
        <taxon>Soleidae</taxon>
        <taxon>Solea</taxon>
    </lineage>
</organism>
<gene>
    <name evidence="2" type="ORF">JOB18_010231</name>
</gene>
<dbReference type="EMBL" id="JAGKHQ010000001">
    <property type="protein sequence ID" value="KAG7524311.1"/>
    <property type="molecule type" value="Genomic_DNA"/>
</dbReference>
<evidence type="ECO:0000256" key="1">
    <source>
        <dbReference type="SAM" id="MobiDB-lite"/>
    </source>
</evidence>